<dbReference type="InterPro" id="IPR051122">
    <property type="entry name" value="SDR_DHRS6-like"/>
</dbReference>
<dbReference type="Proteomes" id="UP001174691">
    <property type="component" value="Unassembled WGS sequence"/>
</dbReference>
<dbReference type="PANTHER" id="PTHR43477">
    <property type="entry name" value="DIHYDROANTICAPSIN 7-DEHYDROGENASE"/>
    <property type="match status" value="1"/>
</dbReference>
<keyword evidence="3" id="KW-0560">Oxidoreductase</keyword>
<proteinExistence type="inferred from homology"/>
<dbReference type="Gene3D" id="3.40.50.720">
    <property type="entry name" value="NAD(P)-binding Rossmann-like Domain"/>
    <property type="match status" value="1"/>
</dbReference>
<dbReference type="InterPro" id="IPR036291">
    <property type="entry name" value="NAD(P)-bd_dom_sf"/>
</dbReference>
<dbReference type="AlphaFoldDB" id="A0AA38S9L4"/>
<evidence type="ECO:0000256" key="2">
    <source>
        <dbReference type="ARBA" id="ARBA00022857"/>
    </source>
</evidence>
<dbReference type="SUPFAM" id="SSF51735">
    <property type="entry name" value="NAD(P)-binding Rossmann-fold domains"/>
    <property type="match status" value="1"/>
</dbReference>
<evidence type="ECO:0000256" key="3">
    <source>
        <dbReference type="ARBA" id="ARBA00023002"/>
    </source>
</evidence>
<dbReference type="CDD" id="cd05233">
    <property type="entry name" value="SDR_c"/>
    <property type="match status" value="1"/>
</dbReference>
<comment type="similarity">
    <text evidence="1">Belongs to the short-chain dehydrogenases/reductases (SDR) family.</text>
</comment>
<evidence type="ECO:0000313" key="5">
    <source>
        <dbReference type="Proteomes" id="UP001174691"/>
    </source>
</evidence>
<keyword evidence="2" id="KW-0521">NADP</keyword>
<name>A0AA38S9L4_9PEZI</name>
<protein>
    <submittedName>
        <fullName evidence="4">NAD(P)-binding protein</fullName>
    </submittedName>
</protein>
<dbReference type="EMBL" id="JANBVN010000032">
    <property type="protein sequence ID" value="KAJ9160721.1"/>
    <property type="molecule type" value="Genomic_DNA"/>
</dbReference>
<evidence type="ECO:0000256" key="1">
    <source>
        <dbReference type="ARBA" id="ARBA00006484"/>
    </source>
</evidence>
<dbReference type="Pfam" id="PF23441">
    <property type="entry name" value="SDR"/>
    <property type="match status" value="1"/>
</dbReference>
<dbReference type="GO" id="GO:0016491">
    <property type="term" value="F:oxidoreductase activity"/>
    <property type="evidence" value="ECO:0007669"/>
    <property type="project" value="UniProtKB-KW"/>
</dbReference>
<dbReference type="PANTHER" id="PTHR43477:SF1">
    <property type="entry name" value="DIHYDROANTICAPSIN 7-DEHYDROGENASE"/>
    <property type="match status" value="1"/>
</dbReference>
<organism evidence="4 5">
    <name type="scientific">Coniochaeta hoffmannii</name>
    <dbReference type="NCBI Taxonomy" id="91930"/>
    <lineage>
        <taxon>Eukaryota</taxon>
        <taxon>Fungi</taxon>
        <taxon>Dikarya</taxon>
        <taxon>Ascomycota</taxon>
        <taxon>Pezizomycotina</taxon>
        <taxon>Sordariomycetes</taxon>
        <taxon>Sordariomycetidae</taxon>
        <taxon>Coniochaetales</taxon>
        <taxon>Coniochaetaceae</taxon>
        <taxon>Coniochaeta</taxon>
    </lineage>
</organism>
<dbReference type="InterPro" id="IPR057571">
    <property type="entry name" value="SDR_PhqE-like"/>
</dbReference>
<keyword evidence="5" id="KW-1185">Reference proteome</keyword>
<gene>
    <name evidence="4" type="ORF">NKR19_g3045</name>
</gene>
<comment type="caution">
    <text evidence="4">The sequence shown here is derived from an EMBL/GenBank/DDBJ whole genome shotgun (WGS) entry which is preliminary data.</text>
</comment>
<accession>A0AA38S9L4</accession>
<dbReference type="InterPro" id="IPR002347">
    <property type="entry name" value="SDR_fam"/>
</dbReference>
<dbReference type="PRINTS" id="PR00081">
    <property type="entry name" value="GDHRDH"/>
</dbReference>
<sequence length="250" mass="25845">MGRFDKLAGKKIAVFGGSSGIGFGAAEILLEAGAHVIAISSSEERVQDAVGRLNSPNAVGRVADVRDEAATTQLLLSLAPLDHVVFSAVDKIIRGPLADADLDGAKHLFGVKFWGSIVVAKAIAKHDILRPGGSLTLTSGGAALRPREGAALGSALNGGLITITQALADELAGKKIRVNTVVPGLVVTELWDKLGHSKEKQAEIFDKGAKELSVGFVATPEDIAEAYLYAVRADYANGSTIVIDGGGQLN</sequence>
<reference evidence="4" key="1">
    <citation type="submission" date="2022-07" db="EMBL/GenBank/DDBJ databases">
        <title>Fungi with potential for degradation of polypropylene.</title>
        <authorList>
            <person name="Gostincar C."/>
        </authorList>
    </citation>
    <scope>NUCLEOTIDE SEQUENCE</scope>
    <source>
        <strain evidence="4">EXF-13287</strain>
    </source>
</reference>
<evidence type="ECO:0000313" key="4">
    <source>
        <dbReference type="EMBL" id="KAJ9160721.1"/>
    </source>
</evidence>